<dbReference type="GO" id="GO:0003924">
    <property type="term" value="F:GTPase activity"/>
    <property type="evidence" value="ECO:0007669"/>
    <property type="project" value="InterPro"/>
</dbReference>
<dbReference type="InterPro" id="IPR004161">
    <property type="entry name" value="EFTu-like_2"/>
</dbReference>
<dbReference type="Pfam" id="PF00009">
    <property type="entry name" value="GTP_EFTU"/>
    <property type="match status" value="1"/>
</dbReference>
<dbReference type="Pfam" id="PF03144">
    <property type="entry name" value="GTP_EFTU_D2"/>
    <property type="match status" value="1"/>
</dbReference>
<evidence type="ECO:0000313" key="4">
    <source>
        <dbReference type="EMBL" id="KKS39233.1"/>
    </source>
</evidence>
<dbReference type="GO" id="GO:1990904">
    <property type="term" value="C:ribonucleoprotein complex"/>
    <property type="evidence" value="ECO:0007669"/>
    <property type="project" value="TreeGrafter"/>
</dbReference>
<organism evidence="4 5">
    <name type="scientific">candidate division WWE3 bacterium GW2011_GWF1_42_14</name>
    <dbReference type="NCBI Taxonomy" id="1619138"/>
    <lineage>
        <taxon>Bacteria</taxon>
        <taxon>Katanobacteria</taxon>
    </lineage>
</organism>
<dbReference type="NCBIfam" id="TIGR00231">
    <property type="entry name" value="small_GTP"/>
    <property type="match status" value="1"/>
</dbReference>
<dbReference type="InterPro" id="IPR027417">
    <property type="entry name" value="P-loop_NTPase"/>
</dbReference>
<dbReference type="Pfam" id="PF21018">
    <property type="entry name" value="BipA_C"/>
    <property type="match status" value="1"/>
</dbReference>
<dbReference type="SUPFAM" id="SSF52540">
    <property type="entry name" value="P-loop containing nucleoside triphosphate hydrolases"/>
    <property type="match status" value="1"/>
</dbReference>
<dbReference type="NCBIfam" id="TIGR01394">
    <property type="entry name" value="TypA_BipA"/>
    <property type="match status" value="1"/>
</dbReference>
<dbReference type="Pfam" id="PF00679">
    <property type="entry name" value="EFG_C"/>
    <property type="match status" value="1"/>
</dbReference>
<protein>
    <recommendedName>
        <fullName evidence="2">50S ribosomal subunit assembly factor BipA</fullName>
    </recommendedName>
</protein>
<dbReference type="Gene3D" id="2.40.30.10">
    <property type="entry name" value="Translation factors"/>
    <property type="match status" value="1"/>
</dbReference>
<dbReference type="Gene3D" id="3.40.50.300">
    <property type="entry name" value="P-loop containing nucleotide triphosphate hydrolases"/>
    <property type="match status" value="1"/>
</dbReference>
<dbReference type="GO" id="GO:0005525">
    <property type="term" value="F:GTP binding"/>
    <property type="evidence" value="ECO:0007669"/>
    <property type="project" value="UniProtKB-KW"/>
</dbReference>
<dbReference type="InterPro" id="IPR000640">
    <property type="entry name" value="EFG_V-like"/>
</dbReference>
<keyword evidence="1" id="KW-0547">Nucleotide-binding</keyword>
<dbReference type="FunFam" id="3.40.50.300:FF:000055">
    <property type="entry name" value="GTP-binding protein TypA"/>
    <property type="match status" value="1"/>
</dbReference>
<dbReference type="Gene3D" id="2.40.50.250">
    <property type="entry name" value="bipa protein"/>
    <property type="match status" value="1"/>
</dbReference>
<dbReference type="PROSITE" id="PS51722">
    <property type="entry name" value="G_TR_2"/>
    <property type="match status" value="1"/>
</dbReference>
<dbReference type="Gene3D" id="3.30.70.240">
    <property type="match status" value="1"/>
</dbReference>
<dbReference type="InterPro" id="IPR048876">
    <property type="entry name" value="BipA_C"/>
</dbReference>
<dbReference type="PANTHER" id="PTHR42908:SF8">
    <property type="entry name" value="TR-TYPE G DOMAIN-CONTAINING PROTEIN"/>
    <property type="match status" value="1"/>
</dbReference>
<dbReference type="PATRIC" id="fig|1619138.3.peg.199"/>
<evidence type="ECO:0000259" key="3">
    <source>
        <dbReference type="PROSITE" id="PS51722"/>
    </source>
</evidence>
<proteinExistence type="predicted"/>
<dbReference type="Proteomes" id="UP000033847">
    <property type="component" value="Unassembled WGS sequence"/>
</dbReference>
<dbReference type="EMBL" id="LCCU01000003">
    <property type="protein sequence ID" value="KKS39233.1"/>
    <property type="molecule type" value="Genomic_DNA"/>
</dbReference>
<dbReference type="InterPro" id="IPR000795">
    <property type="entry name" value="T_Tr_GTP-bd_dom"/>
</dbReference>
<dbReference type="FunFam" id="2.40.30.10:FF:000016">
    <property type="entry name" value="GTP-binding protein TypA"/>
    <property type="match status" value="1"/>
</dbReference>
<comment type="caution">
    <text evidence="4">The sequence shown here is derived from an EMBL/GenBank/DDBJ whole genome shotgun (WGS) entry which is preliminary data.</text>
</comment>
<accession>A0A0G1BP31</accession>
<dbReference type="InterPro" id="IPR006298">
    <property type="entry name" value="BipA"/>
</dbReference>
<dbReference type="CDD" id="cd01891">
    <property type="entry name" value="TypA_BipA"/>
    <property type="match status" value="1"/>
</dbReference>
<dbReference type="PROSITE" id="PS00301">
    <property type="entry name" value="G_TR_1"/>
    <property type="match status" value="1"/>
</dbReference>
<dbReference type="Gene3D" id="3.30.70.870">
    <property type="entry name" value="Elongation Factor G (Translational Gtpase), domain 3"/>
    <property type="match status" value="1"/>
</dbReference>
<dbReference type="AlphaFoldDB" id="A0A0G1BP31"/>
<dbReference type="SUPFAM" id="SSF54980">
    <property type="entry name" value="EF-G C-terminal domain-like"/>
    <property type="match status" value="2"/>
</dbReference>
<dbReference type="SUPFAM" id="SSF50447">
    <property type="entry name" value="Translation proteins"/>
    <property type="match status" value="1"/>
</dbReference>
<dbReference type="GO" id="GO:0005829">
    <property type="term" value="C:cytosol"/>
    <property type="evidence" value="ECO:0007669"/>
    <property type="project" value="TreeGrafter"/>
</dbReference>
<dbReference type="InterPro" id="IPR047041">
    <property type="entry name" value="BipA_GTP-bd_dom"/>
</dbReference>
<evidence type="ECO:0000256" key="1">
    <source>
        <dbReference type="ARBA" id="ARBA00023134"/>
    </source>
</evidence>
<sequence length="610" mass="67350">MNLRNIAIIAHVDHGKTTIVDGLLKQSKTFRDNESEMSQDLILDSNDQERERGITILAKNTAVIYKDTKINIIDTPGHSDFGGEVERTLNMADGALLVVDSQEGPMPQTKFVLKKALELGLKIIVVVNKIDKKDALIKNSLHKIYDLFLELATHENQLEFPILYAIGRDGKAWKDFDFSKISELTSAPADFTPIFEAVLKYVPQPESRDNEPFQMLISTLDWDNYKGKYAIGRVTKGVAKAGMPVLLMSADGKQEKTIIEKVFVNQGLKRIETDEGISGDIVSITGIKNANIGDTVCDASNPEALPTIKIEEPTLAISIGPNTSPFLGNEGKFLTGRQILERIERELQTNVAMKFRIADDGQYVLSGRGELHLSVFLETLRREGFELSVGKPRVITKIVDGVEMEPIEELTIDVENTHVGAIKSELGRRHGVLISQEELTSASSRLVFEIATRGILGLRSTLLTLSKGTAVLSSMFIRYEKMGRAISKLRKGAIVASHSGKAVPHGLVPAHDKGPVFISPQTIVYQGMVVGLNGRDEDVEINVCKEKQLTNNRSAGEEGITIPPPVEMSLEQYLGLLEDDELLEITPASLRLRKKILNPTVRRRTASRAI</sequence>
<keyword evidence="1" id="KW-0342">GTP-binding</keyword>
<gene>
    <name evidence="4" type="ORF">UV00_C0003G0065</name>
</gene>
<reference evidence="4 5" key="1">
    <citation type="journal article" date="2015" name="Nature">
        <title>rRNA introns, odd ribosomes, and small enigmatic genomes across a large radiation of phyla.</title>
        <authorList>
            <person name="Brown C.T."/>
            <person name="Hug L.A."/>
            <person name="Thomas B.C."/>
            <person name="Sharon I."/>
            <person name="Castelle C.J."/>
            <person name="Singh A."/>
            <person name="Wilkins M.J."/>
            <person name="Williams K.H."/>
            <person name="Banfield J.F."/>
        </authorList>
    </citation>
    <scope>NUCLEOTIDE SEQUENCE [LARGE SCALE GENOMIC DNA]</scope>
</reference>
<dbReference type="InterPro" id="IPR042116">
    <property type="entry name" value="TypA/BipA_C"/>
</dbReference>
<evidence type="ECO:0000313" key="5">
    <source>
        <dbReference type="Proteomes" id="UP000033847"/>
    </source>
</evidence>
<dbReference type="InterPro" id="IPR009000">
    <property type="entry name" value="Transl_B-barrel_sf"/>
</dbReference>
<feature type="domain" description="Tr-type G" evidence="3">
    <location>
        <begin position="1"/>
        <end position="206"/>
    </location>
</feature>
<dbReference type="PRINTS" id="PR00315">
    <property type="entry name" value="ELONGATNFCT"/>
</dbReference>
<evidence type="ECO:0000256" key="2">
    <source>
        <dbReference type="ARBA" id="ARBA00035722"/>
    </source>
</evidence>
<name>A0A0G1BP31_UNCKA</name>
<dbReference type="InterPro" id="IPR031157">
    <property type="entry name" value="G_TR_CS"/>
</dbReference>
<dbReference type="InterPro" id="IPR005225">
    <property type="entry name" value="Small_GTP-bd"/>
</dbReference>
<dbReference type="InterPro" id="IPR035647">
    <property type="entry name" value="EFG_III/V"/>
</dbReference>
<dbReference type="InterPro" id="IPR047042">
    <property type="entry name" value="BipA_II"/>
</dbReference>
<dbReference type="PANTHER" id="PTHR42908">
    <property type="entry name" value="TRANSLATION ELONGATION FACTOR-RELATED"/>
    <property type="match status" value="1"/>
</dbReference>
<dbReference type="CDD" id="cd03691">
    <property type="entry name" value="BipA_TypA_II"/>
    <property type="match status" value="1"/>
</dbReference>